<sequence length="188" mass="21356">MKKILVAGATGYLGRYLVKSFKEKGYYVRVLVRDEQKLSKQGSFLEPKVNEYVDEVFIGDVTKPESIKGVCHGMDMVCSSIGLTRQKGKQSFHEVDYLGNLHLLLEAKSAKVEKFMYIHVFGAEKVNNPLIQKKSSFVNRLKESTINYVIIKPTGYFSDISEILKMAQRGRVFLIGDGKKKIKSYSRC</sequence>
<evidence type="ECO:0000259" key="3">
    <source>
        <dbReference type="Pfam" id="PF13460"/>
    </source>
</evidence>
<organism evidence="4 5">
    <name type="scientific">Bacillus carboniphilus</name>
    <dbReference type="NCBI Taxonomy" id="86663"/>
    <lineage>
        <taxon>Bacteria</taxon>
        <taxon>Bacillati</taxon>
        <taxon>Bacillota</taxon>
        <taxon>Bacilli</taxon>
        <taxon>Bacillales</taxon>
        <taxon>Bacillaceae</taxon>
        <taxon>Bacillus</taxon>
    </lineage>
</organism>
<dbReference type="EMBL" id="CP129013">
    <property type="protein sequence ID" value="WLR42167.1"/>
    <property type="molecule type" value="Genomic_DNA"/>
</dbReference>
<name>A0ABY9JUQ2_9BACI</name>
<dbReference type="InterPro" id="IPR016040">
    <property type="entry name" value="NAD(P)-bd_dom"/>
</dbReference>
<reference evidence="4 5" key="1">
    <citation type="submission" date="2023-06" db="EMBL/GenBank/DDBJ databases">
        <title>Five Gram-positive bacteria isolated from mangrove sediments in Shenzhen, Guangdong, China.</title>
        <authorList>
            <person name="Yu S."/>
            <person name="Zheng W."/>
            <person name="Huang Y."/>
        </authorList>
    </citation>
    <scope>NUCLEOTIDE SEQUENCE [LARGE SCALE GENOMIC DNA]</scope>
    <source>
        <strain evidence="4 5">SaN35-3</strain>
    </source>
</reference>
<dbReference type="InterPro" id="IPR036291">
    <property type="entry name" value="NAD(P)-bd_dom_sf"/>
</dbReference>
<keyword evidence="2" id="KW-0604">Photosystem II</keyword>
<dbReference type="InterPro" id="IPR044256">
    <property type="entry name" value="HCF244-like"/>
</dbReference>
<dbReference type="Pfam" id="PF13460">
    <property type="entry name" value="NAD_binding_10"/>
    <property type="match status" value="1"/>
</dbReference>
<evidence type="ECO:0000256" key="1">
    <source>
        <dbReference type="ARBA" id="ARBA00022531"/>
    </source>
</evidence>
<accession>A0ABY9JUQ2</accession>
<evidence type="ECO:0000256" key="2">
    <source>
        <dbReference type="ARBA" id="ARBA00023276"/>
    </source>
</evidence>
<dbReference type="RefSeq" id="WP_306019692.1">
    <property type="nucleotide sequence ID" value="NZ_CP129013.1"/>
</dbReference>
<evidence type="ECO:0000313" key="4">
    <source>
        <dbReference type="EMBL" id="WLR42167.1"/>
    </source>
</evidence>
<protein>
    <submittedName>
        <fullName evidence="4">SDR family oxidoreductase</fullName>
    </submittedName>
</protein>
<dbReference type="Proteomes" id="UP001197974">
    <property type="component" value="Chromosome"/>
</dbReference>
<gene>
    <name evidence="4" type="ORF">LC087_15705</name>
</gene>
<dbReference type="PANTHER" id="PTHR47128:SF2">
    <property type="entry name" value="PROTEIN HIGH CHLOROPHYLL FLUORESCENCE PHENOTYPE 244, CHLOROPLASTIC"/>
    <property type="match status" value="1"/>
</dbReference>
<keyword evidence="1" id="KW-0602">Photosynthesis</keyword>
<dbReference type="Gene3D" id="3.40.50.720">
    <property type="entry name" value="NAD(P)-binding Rossmann-like Domain"/>
    <property type="match status" value="1"/>
</dbReference>
<dbReference type="SUPFAM" id="SSF51735">
    <property type="entry name" value="NAD(P)-binding Rossmann-fold domains"/>
    <property type="match status" value="1"/>
</dbReference>
<keyword evidence="5" id="KW-1185">Reference proteome</keyword>
<dbReference type="CDD" id="cd05243">
    <property type="entry name" value="SDR_a5"/>
    <property type="match status" value="1"/>
</dbReference>
<proteinExistence type="predicted"/>
<feature type="domain" description="NAD(P)-binding" evidence="3">
    <location>
        <begin position="8"/>
        <end position="158"/>
    </location>
</feature>
<evidence type="ECO:0000313" key="5">
    <source>
        <dbReference type="Proteomes" id="UP001197974"/>
    </source>
</evidence>
<dbReference type="PANTHER" id="PTHR47128">
    <property type="match status" value="1"/>
</dbReference>